<keyword evidence="1" id="KW-0812">Transmembrane</keyword>
<keyword evidence="1" id="KW-1133">Transmembrane helix</keyword>
<dbReference type="AlphaFoldDB" id="A0A1F7Z0M8"/>
<name>A0A1F7Z0M8_9BACT</name>
<organism evidence="2 3">
    <name type="scientific">Candidatus Woesebacteria bacterium RIFCSPHIGHO2_01_FULL_44_21</name>
    <dbReference type="NCBI Taxonomy" id="1802503"/>
    <lineage>
        <taxon>Bacteria</taxon>
        <taxon>Candidatus Woeseibacteriota</taxon>
    </lineage>
</organism>
<gene>
    <name evidence="2" type="ORF">A2803_02000</name>
</gene>
<proteinExistence type="predicted"/>
<reference evidence="2 3" key="1">
    <citation type="journal article" date="2016" name="Nat. Commun.">
        <title>Thousands of microbial genomes shed light on interconnected biogeochemical processes in an aquifer system.</title>
        <authorList>
            <person name="Anantharaman K."/>
            <person name="Brown C.T."/>
            <person name="Hug L.A."/>
            <person name="Sharon I."/>
            <person name="Castelle C.J."/>
            <person name="Probst A.J."/>
            <person name="Thomas B.C."/>
            <person name="Singh A."/>
            <person name="Wilkins M.J."/>
            <person name="Karaoz U."/>
            <person name="Brodie E.L."/>
            <person name="Williams K.H."/>
            <person name="Hubbard S.S."/>
            <person name="Banfield J.F."/>
        </authorList>
    </citation>
    <scope>NUCLEOTIDE SEQUENCE [LARGE SCALE GENOMIC DNA]</scope>
</reference>
<dbReference type="EMBL" id="MGGP01000008">
    <property type="protein sequence ID" value="OGM33087.1"/>
    <property type="molecule type" value="Genomic_DNA"/>
</dbReference>
<evidence type="ECO:0000256" key="1">
    <source>
        <dbReference type="SAM" id="Phobius"/>
    </source>
</evidence>
<evidence type="ECO:0000313" key="3">
    <source>
        <dbReference type="Proteomes" id="UP000178870"/>
    </source>
</evidence>
<sequence length="60" mass="6500">MIMKKKDWRQASQLLMAGAGVSVVLAAIGYTGVDIWLASTQWLIVAAVLALFGIYARMNS</sequence>
<keyword evidence="1" id="KW-0472">Membrane</keyword>
<protein>
    <submittedName>
        <fullName evidence="2">Uncharacterized protein</fullName>
    </submittedName>
</protein>
<feature type="transmembrane region" description="Helical" evidence="1">
    <location>
        <begin position="36"/>
        <end position="56"/>
    </location>
</feature>
<evidence type="ECO:0000313" key="2">
    <source>
        <dbReference type="EMBL" id="OGM33087.1"/>
    </source>
</evidence>
<comment type="caution">
    <text evidence="2">The sequence shown here is derived from an EMBL/GenBank/DDBJ whole genome shotgun (WGS) entry which is preliminary data.</text>
</comment>
<dbReference type="Proteomes" id="UP000178870">
    <property type="component" value="Unassembled WGS sequence"/>
</dbReference>
<accession>A0A1F7Z0M8</accession>